<evidence type="ECO:0000256" key="1">
    <source>
        <dbReference type="SAM" id="MobiDB-lite"/>
    </source>
</evidence>
<dbReference type="Pfam" id="PF24322">
    <property type="entry name" value="Tle3"/>
    <property type="match status" value="1"/>
</dbReference>
<evidence type="ECO:0000313" key="4">
    <source>
        <dbReference type="EMBL" id="BCL43738.1"/>
    </source>
</evidence>
<dbReference type="EMBL" id="AP023447">
    <property type="protein sequence ID" value="BCL43738.1"/>
    <property type="molecule type" value="Genomic_DNA"/>
</dbReference>
<evidence type="ECO:0000259" key="2">
    <source>
        <dbReference type="Pfam" id="PF11678"/>
    </source>
</evidence>
<dbReference type="InterPro" id="IPR056221">
    <property type="entry name" value="Tle3_ab_dom"/>
</dbReference>
<feature type="domain" description="T6SS Tle3 phospholipase effector alpha/beta" evidence="3">
    <location>
        <begin position="59"/>
        <end position="434"/>
    </location>
</feature>
<dbReference type="Pfam" id="PF11678">
    <property type="entry name" value="Tle3_C"/>
    <property type="match status" value="1"/>
</dbReference>
<sequence length="758" mass="84959">MSESTDAQNASPFDEAPEPHDPQSYGAHNKRFLAQQCIGVPVNAGKPMYTTNCPVHRPMPGIVILVHGVNDVGEAYQNQERGIIEGLKKRLGRDDLWPYEWEEKTYKIRNAEGVMEDCTDTQKKQMVCSSTPVRSPVIPFYWGYRPVDKAMWEDDQRQYREAMRKSGNSSETPLPYDAYRENDPAILKRFGGKYAMDCFHNTLDLNGVWGGGTFANATTSIPDMLVPGAGGAALGAVGFLSRSELANGGDFTHPVYSNPHRIYQFYAAQRLANLIITIRRTPATRNDTINIVAHSQGTIITMLANMLVKQAELAPADCVILNHSPYSLENRWLENGQPGHHQTDAARQQTFENFCRLMATNEKYATSGDGLMTAADQQTLLDTMALPRKEFSRNWYDSPLNQRNNFGKVYNYFCPNDGTVSLLPIQGFGWRGVPQKLADAIPNLRQRVFFQDSSVGLAPDGKPFRKPAAGKGDFAYSSLTNATWDYSDVVPNGEALPEPFIFTLMGQLNPLDTNADKDNAYKAPVGGNDIMVSYNAKAGATSNFRRTKEEVFDCPPYEPFKHLRPGHVLTKNEISTLKYWRNIDIVSGEVTGVNDANKKIVVRRNLTEAELHKLFSSSDDVMFSQHSSIVMSPKVPELAMAYDLAIGPCKSFDFEHGAFWRELIALADWRNWSTDSYARNYYRTGELRFETTKKYMNKPDSVLPTGEYGVVNQFMNAARVIPARYPEVHNREVANLQWPMPPVAGFNTVPSEPKRKAG</sequence>
<accession>A0AAU9CIM7</accession>
<organism evidence="4 5">
    <name type="scientific">Enterobacter roggenkampii</name>
    <dbReference type="NCBI Taxonomy" id="1812935"/>
    <lineage>
        <taxon>Bacteria</taxon>
        <taxon>Pseudomonadati</taxon>
        <taxon>Pseudomonadota</taxon>
        <taxon>Gammaproteobacteria</taxon>
        <taxon>Enterobacterales</taxon>
        <taxon>Enterobacteriaceae</taxon>
        <taxon>Enterobacter</taxon>
        <taxon>Enterobacter cloacae complex</taxon>
    </lineage>
</organism>
<dbReference type="Proteomes" id="UP000595858">
    <property type="component" value="Chromosome"/>
</dbReference>
<evidence type="ECO:0000259" key="3">
    <source>
        <dbReference type="Pfam" id="PF24322"/>
    </source>
</evidence>
<evidence type="ECO:0008006" key="6">
    <source>
        <dbReference type="Google" id="ProtNLM"/>
    </source>
</evidence>
<dbReference type="InterPro" id="IPR021692">
    <property type="entry name" value="Tle3_C"/>
</dbReference>
<gene>
    <name evidence="4" type="ORF">OIPHN260_32400</name>
</gene>
<feature type="region of interest" description="Disordered" evidence="1">
    <location>
        <begin position="1"/>
        <end position="26"/>
    </location>
</feature>
<name>A0AAU9CIM7_9ENTR</name>
<protein>
    <recommendedName>
        <fullName evidence="6">DUF3274 domain-containing protein</fullName>
    </recommendedName>
</protein>
<dbReference type="AlphaFoldDB" id="A0AAU9CIM7"/>
<feature type="compositionally biased region" description="Polar residues" evidence="1">
    <location>
        <begin position="1"/>
        <end position="11"/>
    </location>
</feature>
<proteinExistence type="predicted"/>
<evidence type="ECO:0000313" key="5">
    <source>
        <dbReference type="Proteomes" id="UP000595858"/>
    </source>
</evidence>
<reference evidence="4" key="1">
    <citation type="journal article" date="2020" name="J Glob Antimicrob Resist">
        <title>Genomic characterization of clinical Enterobacter roggenkampii co-harboring blaIMP-1- and blaGES-5-encoding IncP6 and mcr-9-encoding IncHI2 plasmids isolated in Japan.</title>
        <authorList>
            <person name="Umeda K."/>
            <person name="Nakamura H."/>
            <person name="Fukuda A."/>
            <person name="Matsumoto Y."/>
            <person name="Motooka D."/>
            <person name="Nakamura S."/>
            <person name="Yasui Y."/>
            <person name="Yoshida H."/>
            <person name="Kawahara R."/>
        </authorList>
    </citation>
    <scope>NUCLEOTIDE SEQUENCE</scope>
    <source>
        <strain evidence="4">OIPH-N260</strain>
    </source>
</reference>
<dbReference type="RefSeq" id="WP_202324130.1">
    <property type="nucleotide sequence ID" value="NZ_AP023447.1"/>
</dbReference>
<feature type="domain" description="Antibacterial effector protein Tle3 C-terminal" evidence="2">
    <location>
        <begin position="597"/>
        <end position="674"/>
    </location>
</feature>